<feature type="signal peptide" evidence="6">
    <location>
        <begin position="1"/>
        <end position="24"/>
    </location>
</feature>
<sequence length="593" mass="66649">MISSCSRELLIYCLCCATLATASSDLRCNVRTRMESGWVCGLLRQGEYDVEYASFRGVPYARQPLGELRFKELQPAAPWPHHLDASEEGPICPQHDELYDRLVKPHRGMSESCIYANVHVPLEALPAHGPDDDVYHSGYVNNSGKKGFPIFVFIHGGGFQTGSGDTDLHGPEYLVSKGIIVITFNYRLNVFGFLSLNTPKIPGNAGLRDQVTLLRWVQRNARAFGGDPGDVTIAGQSAGACFAHLLSLSNVTKGLFKRMILMSGTAEQTYYTTSPIYAGISAARYLQILGINSTDPDVIHDRLVNTPLKDILNANSAFQYENGLVTFVPVVETDYPGVERIIDDDPRRLIERGRGNEYPTVIGFTTDECEFFRRRILYAGLLQKIEAEPTLILPARIPFTTPPNVARELGLKVINRNFAGKLNIEEYMDVCRDVFFEYSAFKVAQWRAEMKAAPVYLYQFSYEADFSAVKAGLKLQYNGTTHVEDLTNIFRENAVLGGEKSFPPRNRDDLMKDWMTQLVVNFIRCNKPSCGEPGWLPVHARLLNYQDIHKPGVYDNTPPTKYQRDMIQFYDRIDQIARNSSLDVITPRPLTAI</sequence>
<keyword evidence="9" id="KW-1185">Reference proteome</keyword>
<dbReference type="InterPro" id="IPR019826">
    <property type="entry name" value="Carboxylesterase_B_AS"/>
</dbReference>
<keyword evidence="5" id="KW-0325">Glycoprotein</keyword>
<dbReference type="GO" id="GO:0052689">
    <property type="term" value="F:carboxylic ester hydrolase activity"/>
    <property type="evidence" value="ECO:0007669"/>
    <property type="project" value="UniProtKB-KW"/>
</dbReference>
<evidence type="ECO:0000256" key="4">
    <source>
        <dbReference type="ARBA" id="ARBA00023157"/>
    </source>
</evidence>
<reference evidence="8" key="1">
    <citation type="submission" date="2023-03" db="EMBL/GenBank/DDBJ databases">
        <title>Chromosome-level genomes of two armyworms, Mythimna separata and Mythimna loreyi, provide insights into the biosynthesis and reception of sex pheromones.</title>
        <authorList>
            <person name="Zhao H."/>
        </authorList>
    </citation>
    <scope>NUCLEOTIDE SEQUENCE</scope>
    <source>
        <strain evidence="8">BeijingLab</strain>
        <tissue evidence="8">Pupa</tissue>
    </source>
</reference>
<evidence type="ECO:0000256" key="5">
    <source>
        <dbReference type="ARBA" id="ARBA00023180"/>
    </source>
</evidence>
<dbReference type="PROSITE" id="PS00122">
    <property type="entry name" value="CARBOXYLESTERASE_B_1"/>
    <property type="match status" value="1"/>
</dbReference>
<dbReference type="EC" id="3.1.1.-" evidence="6"/>
<keyword evidence="3 6" id="KW-0378">Hydrolase</keyword>
<dbReference type="EMBL" id="JARGEI010000011">
    <property type="protein sequence ID" value="KAJ8723601.1"/>
    <property type="molecule type" value="Genomic_DNA"/>
</dbReference>
<name>A0AAD8DTV2_MYTSE</name>
<dbReference type="InterPro" id="IPR029058">
    <property type="entry name" value="AB_hydrolase_fold"/>
</dbReference>
<dbReference type="PANTHER" id="PTHR43142">
    <property type="entry name" value="CARBOXYLIC ESTER HYDROLASE"/>
    <property type="match status" value="1"/>
</dbReference>
<proteinExistence type="inferred from homology"/>
<dbReference type="Pfam" id="PF00135">
    <property type="entry name" value="COesterase"/>
    <property type="match status" value="1"/>
</dbReference>
<comment type="caution">
    <text evidence="8">The sequence shown here is derived from an EMBL/GenBank/DDBJ whole genome shotgun (WGS) entry which is preliminary data.</text>
</comment>
<protein>
    <recommendedName>
        <fullName evidence="6">Carboxylic ester hydrolase</fullName>
        <ecNumber evidence="6">3.1.1.-</ecNumber>
    </recommendedName>
</protein>
<dbReference type="Proteomes" id="UP001231518">
    <property type="component" value="Chromosome 20"/>
</dbReference>
<gene>
    <name evidence="8" type="ORF">PYW07_007581</name>
</gene>
<feature type="domain" description="Carboxylesterase type B" evidence="7">
    <location>
        <begin position="34"/>
        <end position="553"/>
    </location>
</feature>
<feature type="chain" id="PRO_5041770878" description="Carboxylic ester hydrolase" evidence="6">
    <location>
        <begin position="25"/>
        <end position="593"/>
    </location>
</feature>
<evidence type="ECO:0000256" key="1">
    <source>
        <dbReference type="ARBA" id="ARBA00005964"/>
    </source>
</evidence>
<dbReference type="InterPro" id="IPR002018">
    <property type="entry name" value="CarbesteraseB"/>
</dbReference>
<comment type="similarity">
    <text evidence="1 6">Belongs to the type-B carboxylesterase/lipase family.</text>
</comment>
<evidence type="ECO:0000256" key="6">
    <source>
        <dbReference type="RuleBase" id="RU361235"/>
    </source>
</evidence>
<keyword evidence="2" id="KW-0719">Serine esterase</keyword>
<accession>A0AAD8DTV2</accession>
<organism evidence="8 9">
    <name type="scientific">Mythimna separata</name>
    <name type="common">Oriental armyworm</name>
    <name type="synonym">Pseudaletia separata</name>
    <dbReference type="NCBI Taxonomy" id="271217"/>
    <lineage>
        <taxon>Eukaryota</taxon>
        <taxon>Metazoa</taxon>
        <taxon>Ecdysozoa</taxon>
        <taxon>Arthropoda</taxon>
        <taxon>Hexapoda</taxon>
        <taxon>Insecta</taxon>
        <taxon>Pterygota</taxon>
        <taxon>Neoptera</taxon>
        <taxon>Endopterygota</taxon>
        <taxon>Lepidoptera</taxon>
        <taxon>Glossata</taxon>
        <taxon>Ditrysia</taxon>
        <taxon>Noctuoidea</taxon>
        <taxon>Noctuidae</taxon>
        <taxon>Noctuinae</taxon>
        <taxon>Hadenini</taxon>
        <taxon>Mythimna</taxon>
    </lineage>
</organism>
<evidence type="ECO:0000313" key="9">
    <source>
        <dbReference type="Proteomes" id="UP001231518"/>
    </source>
</evidence>
<dbReference type="SUPFAM" id="SSF53474">
    <property type="entry name" value="alpha/beta-Hydrolases"/>
    <property type="match status" value="1"/>
</dbReference>
<evidence type="ECO:0000256" key="3">
    <source>
        <dbReference type="ARBA" id="ARBA00022801"/>
    </source>
</evidence>
<keyword evidence="6" id="KW-0732">Signal</keyword>
<keyword evidence="4" id="KW-1015">Disulfide bond</keyword>
<evidence type="ECO:0000256" key="2">
    <source>
        <dbReference type="ARBA" id="ARBA00022487"/>
    </source>
</evidence>
<dbReference type="PANTHER" id="PTHR43142:SF1">
    <property type="entry name" value="CARBOXYLIC ESTER HYDROLASE"/>
    <property type="match status" value="1"/>
</dbReference>
<dbReference type="Gene3D" id="3.40.50.1820">
    <property type="entry name" value="alpha/beta hydrolase"/>
    <property type="match status" value="1"/>
</dbReference>
<dbReference type="AlphaFoldDB" id="A0AAD8DTV2"/>
<evidence type="ECO:0000313" key="8">
    <source>
        <dbReference type="EMBL" id="KAJ8723601.1"/>
    </source>
</evidence>
<evidence type="ECO:0000259" key="7">
    <source>
        <dbReference type="Pfam" id="PF00135"/>
    </source>
</evidence>